<dbReference type="PANTHER" id="PTHR48090">
    <property type="entry name" value="UNDECAPRENYL-PHOSPHATE 4-DEOXY-4-FORMAMIDO-L-ARABINOSE TRANSFERASE-RELATED"/>
    <property type="match status" value="1"/>
</dbReference>
<gene>
    <name evidence="3" type="ORF">BFL40_05505</name>
    <name evidence="4" type="ORF">SAMN04515675_1773</name>
</gene>
<keyword evidence="1" id="KW-0997">Cell inner membrane</keyword>
<evidence type="ECO:0000313" key="3">
    <source>
        <dbReference type="EMBL" id="OIN54157.1"/>
    </source>
</evidence>
<dbReference type="Pfam" id="PF00535">
    <property type="entry name" value="Glycos_transf_2"/>
    <property type="match status" value="1"/>
</dbReference>
<evidence type="ECO:0000256" key="1">
    <source>
        <dbReference type="ARBA" id="ARBA00022519"/>
    </source>
</evidence>
<comment type="caution">
    <text evidence="3">The sequence shown here is derived from an EMBL/GenBank/DDBJ whole genome shotgun (WGS) entry which is preliminary data.</text>
</comment>
<evidence type="ECO:0000313" key="5">
    <source>
        <dbReference type="Proteomes" id="UP000181661"/>
    </source>
</evidence>
<dbReference type="InterPro" id="IPR050256">
    <property type="entry name" value="Glycosyltransferase_2"/>
</dbReference>
<dbReference type="EMBL" id="MDDR01000007">
    <property type="protein sequence ID" value="OIN54157.1"/>
    <property type="molecule type" value="Genomic_DNA"/>
</dbReference>
<evidence type="ECO:0000313" key="6">
    <source>
        <dbReference type="Proteomes" id="UP000182179"/>
    </source>
</evidence>
<accession>A0A1S2V611</accession>
<protein>
    <submittedName>
        <fullName evidence="3">Glycosyl transferase family 2</fullName>
    </submittedName>
</protein>
<feature type="domain" description="Glycosyltransferase 2-like" evidence="2">
    <location>
        <begin position="28"/>
        <end position="194"/>
    </location>
</feature>
<dbReference type="Gene3D" id="3.90.550.10">
    <property type="entry name" value="Spore Coat Polysaccharide Biosynthesis Protein SpsA, Chain A"/>
    <property type="match status" value="1"/>
</dbReference>
<dbReference type="OrthoDB" id="8416156at2"/>
<sequence>MSTNNIQDVSSEGVLNTASLVEDPIDLTIVIPCLNEAENIVGILDSVKEAVGGKNFTTEIIVVDDKSDDETYSLATAWSEKNKDQLPVRVISRSLHRRGYGAVVRYGAAHGTGRYCIFVSADAVDPIHLIPALYEEMEKGAILAQCSRYIQSGDDGTIPFKYKFFQFFFRIGVKLALGQYIPDSTYAFKMFRRRETLGVGLSQNRFSISPEITFKSILIGGEVKYIAGAQGVRERGVSKFIFHKEGLGFGYCLIRAFLHKTKIVYWF</sequence>
<dbReference type="Proteomes" id="UP000181661">
    <property type="component" value="Unassembled WGS sequence"/>
</dbReference>
<reference evidence="4 6" key="2">
    <citation type="submission" date="2016-10" db="EMBL/GenBank/DDBJ databases">
        <authorList>
            <person name="Varghese N."/>
            <person name="Submissions S."/>
        </authorList>
    </citation>
    <scope>NUCLEOTIDE SEQUENCE [LARGE SCALE GENOMIC DNA]</scope>
    <source>
        <strain evidence="4 6">BS2773</strain>
    </source>
</reference>
<keyword evidence="1" id="KW-0472">Membrane</keyword>
<dbReference type="PANTHER" id="PTHR48090:SF7">
    <property type="entry name" value="RFBJ PROTEIN"/>
    <property type="match status" value="1"/>
</dbReference>
<dbReference type="InterPro" id="IPR029044">
    <property type="entry name" value="Nucleotide-diphossugar_trans"/>
</dbReference>
<keyword evidence="3" id="KW-0808">Transferase</keyword>
<evidence type="ECO:0000313" key="4">
    <source>
        <dbReference type="EMBL" id="SED61740.1"/>
    </source>
</evidence>
<dbReference type="Proteomes" id="UP000182179">
    <property type="component" value="Unassembled WGS sequence"/>
</dbReference>
<dbReference type="AlphaFoldDB" id="A0A1S2V611"/>
<keyword evidence="6" id="KW-1185">Reference proteome</keyword>
<reference evidence="3 5" key="1">
    <citation type="submission" date="2016-08" db="EMBL/GenBank/DDBJ databases">
        <title>Draft genome sequence of Pseudomonas costantinii LMG 22119, type strain isolated from cultivated mushroom (Agaricus bisporus) sporophores.</title>
        <authorList>
            <person name="Tambong J.T."/>
        </authorList>
    </citation>
    <scope>NUCLEOTIDE SEQUENCE [LARGE SCALE GENOMIC DNA]</scope>
    <source>
        <strain evidence="3 5">LMG 22119</strain>
    </source>
</reference>
<dbReference type="SUPFAM" id="SSF53448">
    <property type="entry name" value="Nucleotide-diphospho-sugar transferases"/>
    <property type="match status" value="1"/>
</dbReference>
<dbReference type="CDD" id="cd04179">
    <property type="entry name" value="DPM_DPG-synthase_like"/>
    <property type="match status" value="1"/>
</dbReference>
<keyword evidence="1" id="KW-1003">Cell membrane</keyword>
<dbReference type="GO" id="GO:0016740">
    <property type="term" value="F:transferase activity"/>
    <property type="evidence" value="ECO:0007669"/>
    <property type="project" value="UniProtKB-KW"/>
</dbReference>
<dbReference type="InterPro" id="IPR001173">
    <property type="entry name" value="Glyco_trans_2-like"/>
</dbReference>
<organism evidence="3 5">
    <name type="scientific">Pseudomonas costantinii</name>
    <dbReference type="NCBI Taxonomy" id="168469"/>
    <lineage>
        <taxon>Bacteria</taxon>
        <taxon>Pseudomonadati</taxon>
        <taxon>Pseudomonadota</taxon>
        <taxon>Gammaproteobacteria</taxon>
        <taxon>Pseudomonadales</taxon>
        <taxon>Pseudomonadaceae</taxon>
        <taxon>Pseudomonas</taxon>
    </lineage>
</organism>
<dbReference type="EMBL" id="FNTS01000002">
    <property type="protein sequence ID" value="SED61740.1"/>
    <property type="molecule type" value="Genomic_DNA"/>
</dbReference>
<proteinExistence type="predicted"/>
<evidence type="ECO:0000259" key="2">
    <source>
        <dbReference type="Pfam" id="PF00535"/>
    </source>
</evidence>
<dbReference type="RefSeq" id="WP_071482994.1">
    <property type="nucleotide sequence ID" value="NZ_FNTS01000002.1"/>
</dbReference>
<name>A0A1S2V611_9PSED</name>